<dbReference type="InterPro" id="IPR035906">
    <property type="entry name" value="MetI-like_sf"/>
</dbReference>
<evidence type="ECO:0000256" key="3">
    <source>
        <dbReference type="ARBA" id="ARBA00022448"/>
    </source>
</evidence>
<name>A0A1S1X055_9NEIS</name>
<evidence type="ECO:0000313" key="15">
    <source>
        <dbReference type="Proteomes" id="UP000180088"/>
    </source>
</evidence>
<dbReference type="EMBL" id="MKCS01000001">
    <property type="protein sequence ID" value="OHX12708.1"/>
    <property type="molecule type" value="Genomic_DNA"/>
</dbReference>
<evidence type="ECO:0000313" key="13">
    <source>
        <dbReference type="EMBL" id="OHX12708.1"/>
    </source>
</evidence>
<evidence type="ECO:0000256" key="9">
    <source>
        <dbReference type="ARBA" id="ARBA00039779"/>
    </source>
</evidence>
<evidence type="ECO:0000256" key="8">
    <source>
        <dbReference type="ARBA" id="ARBA00023136"/>
    </source>
</evidence>
<comment type="caution">
    <text evidence="13">The sequence shown here is derived from an EMBL/GenBank/DDBJ whole genome shotgun (WGS) entry which is preliminary data.</text>
</comment>
<dbReference type="STRING" id="1903179.BI347_03715"/>
<protein>
    <recommendedName>
        <fullName evidence="9">Histidine/lysine/arginine/ornithine transport system permease protein HisM</fullName>
    </recommendedName>
</protein>
<keyword evidence="6 11" id="KW-0812">Transmembrane</keyword>
<feature type="transmembrane region" description="Helical" evidence="11">
    <location>
        <begin position="59"/>
        <end position="79"/>
    </location>
</feature>
<comment type="subunit">
    <text evidence="10">The HisPMQJ complex is composed of two ATP-binding proteins (HisP), two transmembrane proteins (HisM and HisQ) and a solute-binding protein (HisJ). The HisPMQ-ArgT complex is composed of two ATP-binding proteins (HisP), two transmembrane proteins (HisM and HisQ) and a solute-binding protein (ArgT).</text>
</comment>
<dbReference type="AlphaFoldDB" id="A0A1S1X055"/>
<dbReference type="Gene3D" id="1.10.3720.10">
    <property type="entry name" value="MetI-like"/>
    <property type="match status" value="1"/>
</dbReference>
<dbReference type="CDD" id="cd06261">
    <property type="entry name" value="TM_PBP2"/>
    <property type="match status" value="1"/>
</dbReference>
<organism evidence="13 15">
    <name type="scientific">Chromobacterium sphagni</name>
    <dbReference type="NCBI Taxonomy" id="1903179"/>
    <lineage>
        <taxon>Bacteria</taxon>
        <taxon>Pseudomonadati</taxon>
        <taxon>Pseudomonadota</taxon>
        <taxon>Betaproteobacteria</taxon>
        <taxon>Neisseriales</taxon>
        <taxon>Chromobacteriaceae</taxon>
        <taxon>Chromobacterium</taxon>
    </lineage>
</organism>
<dbReference type="FunFam" id="1.10.3720.10:FF:000012">
    <property type="entry name" value="Histidine ABC transporter permease HisM"/>
    <property type="match status" value="1"/>
</dbReference>
<evidence type="ECO:0000256" key="2">
    <source>
        <dbReference type="ARBA" id="ARBA00010072"/>
    </source>
</evidence>
<dbReference type="EMBL" id="MKCT01000001">
    <property type="protein sequence ID" value="OHX21145.1"/>
    <property type="molecule type" value="Genomic_DNA"/>
</dbReference>
<dbReference type="NCBIfam" id="NF011651">
    <property type="entry name" value="PRK15069.1"/>
    <property type="match status" value="1"/>
</dbReference>
<dbReference type="Proteomes" id="UP000180280">
    <property type="component" value="Unassembled WGS sequence"/>
</dbReference>
<keyword evidence="8 11" id="KW-0472">Membrane</keyword>
<dbReference type="InterPro" id="IPR010065">
    <property type="entry name" value="AA_ABC_transptr_permease_3TM"/>
</dbReference>
<evidence type="ECO:0000256" key="6">
    <source>
        <dbReference type="ARBA" id="ARBA00022692"/>
    </source>
</evidence>
<evidence type="ECO:0000259" key="12">
    <source>
        <dbReference type="PROSITE" id="PS50928"/>
    </source>
</evidence>
<feature type="transmembrane region" description="Helical" evidence="11">
    <location>
        <begin position="20"/>
        <end position="47"/>
    </location>
</feature>
<evidence type="ECO:0000256" key="7">
    <source>
        <dbReference type="ARBA" id="ARBA00022989"/>
    </source>
</evidence>
<evidence type="ECO:0000256" key="5">
    <source>
        <dbReference type="ARBA" id="ARBA00022519"/>
    </source>
</evidence>
<dbReference type="NCBIfam" id="TIGR01726">
    <property type="entry name" value="HEQRo_perm_3TM"/>
    <property type="match status" value="1"/>
</dbReference>
<dbReference type="OrthoDB" id="7026155at2"/>
<evidence type="ECO:0000313" key="14">
    <source>
        <dbReference type="EMBL" id="OHX21145.1"/>
    </source>
</evidence>
<proteinExistence type="inferred from homology"/>
<reference evidence="15 16" key="1">
    <citation type="submission" date="2016-09" db="EMBL/GenBank/DDBJ databases">
        <title>Chromobacterium muskegensis sp. nov., an insecticidal bacterium isolated from Sphagnum bogs.</title>
        <authorList>
            <person name="Sparks M.E."/>
            <person name="Blackburn M.B."/>
            <person name="Gundersen-Rindal D.E."/>
            <person name="Mitchell A."/>
            <person name="Farrar R."/>
            <person name="Kuhar D."/>
        </authorList>
    </citation>
    <scope>NUCLEOTIDE SEQUENCE [LARGE SCALE GENOMIC DNA]</scope>
    <source>
        <strain evidence="14 16">14B-1</strain>
        <strain evidence="13 15">37-2</strain>
    </source>
</reference>
<comment type="subcellular location">
    <subcellularLocation>
        <location evidence="1">Cell inner membrane</location>
        <topology evidence="1">Multi-pass membrane protein</topology>
    </subcellularLocation>
    <subcellularLocation>
        <location evidence="11">Cell membrane</location>
        <topology evidence="11">Multi-pass membrane protein</topology>
    </subcellularLocation>
</comment>
<keyword evidence="7 11" id="KW-1133">Transmembrane helix</keyword>
<comment type="similarity">
    <text evidence="2">Belongs to the binding-protein-dependent transport system permease family. HisMQ subfamily.</text>
</comment>
<evidence type="ECO:0000256" key="1">
    <source>
        <dbReference type="ARBA" id="ARBA00004429"/>
    </source>
</evidence>
<keyword evidence="16" id="KW-1185">Reference proteome</keyword>
<dbReference type="PANTHER" id="PTHR30450">
    <property type="entry name" value="ABC TRANSPORTER PERMEASE"/>
    <property type="match status" value="1"/>
</dbReference>
<keyword evidence="4" id="KW-1003">Cell membrane</keyword>
<sequence>MIDIIQQYWRAFLWSDGYHLSGLAVTMWLLVLSIAFGFVVSVPLAVARVSKVKWLARGVGLYTYVFRGTPLYVQLLFFYSGMYSLEVVREVGFLNHFFREGYNCTILAFALNTCAYTTEIFAGAIKATPYGEIEAGRAYGMSTFTLYRRVIIPSALRRALPAYSNEVILMLHATTVAFTATVPDILKVARDANAATYDSFNAFGLAALLYLSITFILVGLFRKAESRWLAYLRPIKS</sequence>
<dbReference type="GO" id="GO:0043190">
    <property type="term" value="C:ATP-binding cassette (ABC) transporter complex"/>
    <property type="evidence" value="ECO:0007669"/>
    <property type="project" value="InterPro"/>
</dbReference>
<keyword evidence="3 11" id="KW-0813">Transport</keyword>
<evidence type="ECO:0000256" key="11">
    <source>
        <dbReference type="RuleBase" id="RU363032"/>
    </source>
</evidence>
<dbReference type="RefSeq" id="WP_071111103.1">
    <property type="nucleotide sequence ID" value="NZ_MKCS01000001.1"/>
</dbReference>
<evidence type="ECO:0000256" key="10">
    <source>
        <dbReference type="ARBA" id="ARBA00046835"/>
    </source>
</evidence>
<dbReference type="GO" id="GO:0006865">
    <property type="term" value="P:amino acid transport"/>
    <property type="evidence" value="ECO:0007669"/>
    <property type="project" value="TreeGrafter"/>
</dbReference>
<dbReference type="InterPro" id="IPR000515">
    <property type="entry name" value="MetI-like"/>
</dbReference>
<dbReference type="Pfam" id="PF00528">
    <property type="entry name" value="BPD_transp_1"/>
    <property type="match status" value="1"/>
</dbReference>
<dbReference type="PROSITE" id="PS50928">
    <property type="entry name" value="ABC_TM1"/>
    <property type="match status" value="1"/>
</dbReference>
<accession>A0A1S1X055</accession>
<feature type="domain" description="ABC transmembrane type-1" evidence="12">
    <location>
        <begin position="23"/>
        <end position="221"/>
    </location>
</feature>
<dbReference type="PANTHER" id="PTHR30450:SF5">
    <property type="entry name" value="HISTIDINE TRANSPORT SYSTEM PERMEASE PROTEIN HISM"/>
    <property type="match status" value="1"/>
</dbReference>
<evidence type="ECO:0000313" key="16">
    <source>
        <dbReference type="Proteomes" id="UP000180280"/>
    </source>
</evidence>
<dbReference type="GO" id="GO:0022857">
    <property type="term" value="F:transmembrane transporter activity"/>
    <property type="evidence" value="ECO:0007669"/>
    <property type="project" value="InterPro"/>
</dbReference>
<keyword evidence="5" id="KW-0997">Cell inner membrane</keyword>
<dbReference type="SUPFAM" id="SSF161098">
    <property type="entry name" value="MetI-like"/>
    <property type="match status" value="1"/>
</dbReference>
<dbReference type="InterPro" id="IPR051322">
    <property type="entry name" value="AA_ABC_Transporter_Permease"/>
</dbReference>
<feature type="transmembrane region" description="Helical" evidence="11">
    <location>
        <begin position="200"/>
        <end position="221"/>
    </location>
</feature>
<evidence type="ECO:0000256" key="4">
    <source>
        <dbReference type="ARBA" id="ARBA00022475"/>
    </source>
</evidence>
<dbReference type="Proteomes" id="UP000180088">
    <property type="component" value="Unassembled WGS sequence"/>
</dbReference>
<gene>
    <name evidence="14" type="ORF">BI344_00965</name>
    <name evidence="13" type="ORF">BI347_03715</name>
</gene>